<proteinExistence type="predicted"/>
<gene>
    <name evidence="2" type="ORF">GCM10022224_070680</name>
</gene>
<accession>A0ABP7CUU9</accession>
<name>A0ABP7CUU9_9ACTN</name>
<evidence type="ECO:0000313" key="3">
    <source>
        <dbReference type="Proteomes" id="UP001500902"/>
    </source>
</evidence>
<comment type="caution">
    <text evidence="2">The sequence shown here is derived from an EMBL/GenBank/DDBJ whole genome shotgun (WGS) entry which is preliminary data.</text>
</comment>
<feature type="compositionally biased region" description="Basic and acidic residues" evidence="1">
    <location>
        <begin position="15"/>
        <end position="45"/>
    </location>
</feature>
<evidence type="ECO:0000313" key="2">
    <source>
        <dbReference type="EMBL" id="GAA3694961.1"/>
    </source>
</evidence>
<sequence>MAGAVVGVHEAAEEEVSHPHARRELDHGGDVIDRRQAATGPRREVPQSNGRSESRGRSGRSCPEEVEQQPPGHKGAARSIRAPVGRPGHPAHLWPARRPDTAGATT</sequence>
<feature type="region of interest" description="Disordered" evidence="1">
    <location>
        <begin position="1"/>
        <end position="106"/>
    </location>
</feature>
<organism evidence="2 3">
    <name type="scientific">Nonomuraea antimicrobica</name>
    <dbReference type="NCBI Taxonomy" id="561173"/>
    <lineage>
        <taxon>Bacteria</taxon>
        <taxon>Bacillati</taxon>
        <taxon>Actinomycetota</taxon>
        <taxon>Actinomycetes</taxon>
        <taxon>Streptosporangiales</taxon>
        <taxon>Streptosporangiaceae</taxon>
        <taxon>Nonomuraea</taxon>
    </lineage>
</organism>
<dbReference type="Proteomes" id="UP001500902">
    <property type="component" value="Unassembled WGS sequence"/>
</dbReference>
<evidence type="ECO:0000256" key="1">
    <source>
        <dbReference type="SAM" id="MobiDB-lite"/>
    </source>
</evidence>
<protein>
    <submittedName>
        <fullName evidence="2">Uncharacterized protein</fullName>
    </submittedName>
</protein>
<keyword evidence="3" id="KW-1185">Reference proteome</keyword>
<reference evidence="3" key="1">
    <citation type="journal article" date="2019" name="Int. J. Syst. Evol. Microbiol.">
        <title>The Global Catalogue of Microorganisms (GCM) 10K type strain sequencing project: providing services to taxonomists for standard genome sequencing and annotation.</title>
        <authorList>
            <consortium name="The Broad Institute Genomics Platform"/>
            <consortium name="The Broad Institute Genome Sequencing Center for Infectious Disease"/>
            <person name="Wu L."/>
            <person name="Ma J."/>
        </authorList>
    </citation>
    <scope>NUCLEOTIDE SEQUENCE [LARGE SCALE GENOMIC DNA]</scope>
    <source>
        <strain evidence="3">JCM 16904</strain>
    </source>
</reference>
<dbReference type="EMBL" id="BAAAZP010000144">
    <property type="protein sequence ID" value="GAA3694961.1"/>
    <property type="molecule type" value="Genomic_DNA"/>
</dbReference>